<feature type="transmembrane region" description="Helical" evidence="1">
    <location>
        <begin position="70"/>
        <end position="88"/>
    </location>
</feature>
<evidence type="ECO:0000313" key="3">
    <source>
        <dbReference type="Proteomes" id="UP001500596"/>
    </source>
</evidence>
<keyword evidence="1" id="KW-0472">Membrane</keyword>
<comment type="caution">
    <text evidence="2">The sequence shown here is derived from an EMBL/GenBank/DDBJ whole genome shotgun (WGS) entry which is preliminary data.</text>
</comment>
<feature type="transmembrane region" description="Helical" evidence="1">
    <location>
        <begin position="100"/>
        <end position="118"/>
    </location>
</feature>
<keyword evidence="1" id="KW-1133">Transmembrane helix</keyword>
<keyword evidence="3" id="KW-1185">Reference proteome</keyword>
<evidence type="ECO:0008006" key="4">
    <source>
        <dbReference type="Google" id="ProtNLM"/>
    </source>
</evidence>
<dbReference type="EMBL" id="BAAAPK010000001">
    <property type="protein sequence ID" value="GAA1666499.1"/>
    <property type="molecule type" value="Genomic_DNA"/>
</dbReference>
<feature type="transmembrane region" description="Helical" evidence="1">
    <location>
        <begin position="14"/>
        <end position="36"/>
    </location>
</feature>
<dbReference type="Proteomes" id="UP001500596">
    <property type="component" value="Unassembled WGS sequence"/>
</dbReference>
<sequence>MLDPVTTTIATGDLVVGLTVTMTTCVALMIWVGLLGRASRATLLWTFAFLLGLLAAYGSLASAAMGTDVLLHPVGLGFLCGMPTVIWSGLRAAQGKRPHAWIGFAQSALSVGILWATTNAEAGFAVFRWLFLASAIGAALAAVEVLRGAFQGSRFGMPLVVAAGTLLLLASVGAAGTVAGSSTATDLFFVRGIVIAVTIYAICATVSLLFLANRRPGARDVLEALDAFLPEPAMRAVVRERLVRARARGEHSWSFVDLQLDDANDLREATGEAGYAAMTRRFEEIVAATFPAEADLCRVSPGHVTAFASQPSGAVREYVRAILNDVSVPHEQAPTSLRITASAGIVTVDTASDRYETLVAAAAAQTAAAQEAGGDRWRRADADLSAS</sequence>
<reference evidence="3" key="1">
    <citation type="journal article" date="2019" name="Int. J. Syst. Evol. Microbiol.">
        <title>The Global Catalogue of Microorganisms (GCM) 10K type strain sequencing project: providing services to taxonomists for standard genome sequencing and annotation.</title>
        <authorList>
            <consortium name="The Broad Institute Genomics Platform"/>
            <consortium name="The Broad Institute Genome Sequencing Center for Infectious Disease"/>
            <person name="Wu L."/>
            <person name="Ma J."/>
        </authorList>
    </citation>
    <scope>NUCLEOTIDE SEQUENCE [LARGE SCALE GENOMIC DNA]</scope>
    <source>
        <strain evidence="3">JCM 15575</strain>
    </source>
</reference>
<evidence type="ECO:0000313" key="2">
    <source>
        <dbReference type="EMBL" id="GAA1666499.1"/>
    </source>
</evidence>
<organism evidence="2 3">
    <name type="scientific">Microbacterium lacus</name>
    <dbReference type="NCBI Taxonomy" id="415217"/>
    <lineage>
        <taxon>Bacteria</taxon>
        <taxon>Bacillati</taxon>
        <taxon>Actinomycetota</taxon>
        <taxon>Actinomycetes</taxon>
        <taxon>Micrococcales</taxon>
        <taxon>Microbacteriaceae</taxon>
        <taxon>Microbacterium</taxon>
    </lineage>
</organism>
<feature type="transmembrane region" description="Helical" evidence="1">
    <location>
        <begin position="124"/>
        <end position="143"/>
    </location>
</feature>
<feature type="transmembrane region" description="Helical" evidence="1">
    <location>
        <begin position="188"/>
        <end position="212"/>
    </location>
</feature>
<keyword evidence="1" id="KW-0812">Transmembrane</keyword>
<name>A0ABP4SA31_9MICO</name>
<feature type="transmembrane region" description="Helical" evidence="1">
    <location>
        <begin position="43"/>
        <end position="64"/>
    </location>
</feature>
<evidence type="ECO:0000256" key="1">
    <source>
        <dbReference type="SAM" id="Phobius"/>
    </source>
</evidence>
<protein>
    <recommendedName>
        <fullName evidence="4">GGDEF domain-containing protein</fullName>
    </recommendedName>
</protein>
<dbReference type="SUPFAM" id="SSF55073">
    <property type="entry name" value="Nucleotide cyclase"/>
    <property type="match status" value="1"/>
</dbReference>
<proteinExistence type="predicted"/>
<dbReference type="InterPro" id="IPR043128">
    <property type="entry name" value="Rev_trsase/Diguanyl_cyclase"/>
</dbReference>
<gene>
    <name evidence="2" type="ORF">GCM10009807_08260</name>
</gene>
<feature type="transmembrane region" description="Helical" evidence="1">
    <location>
        <begin position="155"/>
        <end position="176"/>
    </location>
</feature>
<dbReference type="InterPro" id="IPR029787">
    <property type="entry name" value="Nucleotide_cyclase"/>
</dbReference>
<dbReference type="Gene3D" id="3.30.70.270">
    <property type="match status" value="1"/>
</dbReference>
<accession>A0ABP4SA31</accession>